<keyword evidence="4 5" id="KW-0472">Membrane</keyword>
<feature type="transmembrane region" description="Helical" evidence="5">
    <location>
        <begin position="383"/>
        <end position="403"/>
    </location>
</feature>
<protein>
    <recommendedName>
        <fullName evidence="5">NADH-quinone oxidoreductase subunit N</fullName>
        <ecNumber evidence="5">7.1.1.-</ecNumber>
    </recommendedName>
    <alternativeName>
        <fullName evidence="5">NADH dehydrogenase I subunit N</fullName>
    </alternativeName>
    <alternativeName>
        <fullName evidence="5">NDH-1 subunit N</fullName>
    </alternativeName>
</protein>
<dbReference type="Proteomes" id="UP001168552">
    <property type="component" value="Unassembled WGS sequence"/>
</dbReference>
<reference evidence="8" key="1">
    <citation type="submission" date="2023-06" db="EMBL/GenBank/DDBJ databases">
        <title>Cytophagales bacterium Strain LB-30, isolated from soil.</title>
        <authorList>
            <person name="Liu B."/>
        </authorList>
    </citation>
    <scope>NUCLEOTIDE SEQUENCE</scope>
    <source>
        <strain evidence="8">LB-30</strain>
    </source>
</reference>
<comment type="function">
    <text evidence="5">NDH-1 shuttles electrons from NADH, via FMN and iron-sulfur (Fe-S) centers, to quinones in the respiratory chain. The immediate electron acceptor for the enzyme in this species is believed to be a menaquinone. Couples the redox reaction to proton translocation (for every two electrons transferred, four hydrogen ions are translocated across the cytoplasmic membrane), and thus conserves the redox energy in a proton gradient.</text>
</comment>
<dbReference type="InterPro" id="IPR001750">
    <property type="entry name" value="ND/Mrp_TM"/>
</dbReference>
<keyword evidence="5" id="KW-1278">Translocase</keyword>
<comment type="subunit">
    <text evidence="5">NDH-1 is composed of 14 different subunits. Subunits NuoA, H, J, K, L, M, N constitute the membrane sector of the complex.</text>
</comment>
<dbReference type="HAMAP" id="MF_00445">
    <property type="entry name" value="NDH1_NuoN_1"/>
    <property type="match status" value="1"/>
</dbReference>
<sequence length="499" mass="54233">MERLLPFLDSVPEALKGLLPEMLLLGGILLVLLIGMGKQIRPKLLAAVSVLVLLGYLALLLPVSIDTTQAMGLGLGVADGLGWFLRILVGAAALLTVLISLSSTEQEGSYAQQAEYYALVLAMCLAGALVAVSTHLLLLFVAIEFLSIGGYLLTQFHFTAKSAEASMKYILFGAAVSAISLFGISLLYGFTGTLDLNSYDFIRGLLSSASLPVLLAAFLVIGGMLFKMAAVPYHFWMPDVLSHTPVPIAALLATLPKLAVLGILVRLVKRLDDVSLIFVDAAVDWQAILAVIALLTLLVGNLAALYQTQLKRLLAYSSIAHVGFLLAAIACFSSLGIQSLLFYGLMYVIATYAAFLMSRSADTHQLILIKDLTAVGRTHPWQGVLWTITVMALIGLPPSLGFTAKVLVFSALWESIQNYYHPWLWALLLVSIGATVLSLFYYLRIPYYLYFKGPAIHLSGNKMSKIDIWIGTFLCFLLLLGFLMPNGLLELIYRVKFAF</sequence>
<evidence type="ECO:0000313" key="8">
    <source>
        <dbReference type="EMBL" id="MDN4167002.1"/>
    </source>
</evidence>
<evidence type="ECO:0000256" key="2">
    <source>
        <dbReference type="ARBA" id="ARBA00022692"/>
    </source>
</evidence>
<feature type="transmembrane region" description="Helical" evidence="5">
    <location>
        <begin position="114"/>
        <end position="132"/>
    </location>
</feature>
<keyword evidence="9" id="KW-1185">Reference proteome</keyword>
<gene>
    <name evidence="5" type="primary">nuoN</name>
    <name evidence="8" type="ORF">QWY31_15935</name>
</gene>
<evidence type="ECO:0000256" key="3">
    <source>
        <dbReference type="ARBA" id="ARBA00022989"/>
    </source>
</evidence>
<dbReference type="PANTHER" id="PTHR22773">
    <property type="entry name" value="NADH DEHYDROGENASE"/>
    <property type="match status" value="1"/>
</dbReference>
<evidence type="ECO:0000313" key="9">
    <source>
        <dbReference type="Proteomes" id="UP001168552"/>
    </source>
</evidence>
<keyword evidence="5" id="KW-0520">NAD</keyword>
<keyword evidence="3 5" id="KW-1133">Transmembrane helix</keyword>
<feature type="transmembrane region" description="Helical" evidence="5">
    <location>
        <begin position="202"/>
        <end position="226"/>
    </location>
</feature>
<evidence type="ECO:0000259" key="7">
    <source>
        <dbReference type="Pfam" id="PF00361"/>
    </source>
</evidence>
<evidence type="ECO:0000256" key="1">
    <source>
        <dbReference type="ARBA" id="ARBA00004127"/>
    </source>
</evidence>
<keyword evidence="5" id="KW-0813">Transport</keyword>
<feature type="transmembrane region" description="Helical" evidence="5">
    <location>
        <begin position="170"/>
        <end position="190"/>
    </location>
</feature>
<feature type="transmembrane region" description="Helical" evidence="5">
    <location>
        <begin position="285"/>
        <end position="306"/>
    </location>
</feature>
<feature type="transmembrane region" description="Helical" evidence="5">
    <location>
        <begin position="83"/>
        <end position="102"/>
    </location>
</feature>
<comment type="caution">
    <text evidence="8">The sequence shown here is derived from an EMBL/GenBank/DDBJ whole genome shotgun (WGS) entry which is preliminary data.</text>
</comment>
<feature type="transmembrane region" description="Helical" evidence="5">
    <location>
        <begin position="423"/>
        <end position="445"/>
    </location>
</feature>
<keyword evidence="5" id="KW-1003">Cell membrane</keyword>
<comment type="catalytic activity">
    <reaction evidence="5">
        <text>a quinone + NADH + 5 H(+)(in) = a quinol + NAD(+) + 4 H(+)(out)</text>
        <dbReference type="Rhea" id="RHEA:57888"/>
        <dbReference type="ChEBI" id="CHEBI:15378"/>
        <dbReference type="ChEBI" id="CHEBI:24646"/>
        <dbReference type="ChEBI" id="CHEBI:57540"/>
        <dbReference type="ChEBI" id="CHEBI:57945"/>
        <dbReference type="ChEBI" id="CHEBI:132124"/>
    </reaction>
</comment>
<evidence type="ECO:0000256" key="5">
    <source>
        <dbReference type="HAMAP-Rule" id="MF_00445"/>
    </source>
</evidence>
<name>A0ABT8F958_9BACT</name>
<dbReference type="EMBL" id="JAUHJS010000010">
    <property type="protein sequence ID" value="MDN4167002.1"/>
    <property type="molecule type" value="Genomic_DNA"/>
</dbReference>
<evidence type="ECO:0000256" key="6">
    <source>
        <dbReference type="RuleBase" id="RU000320"/>
    </source>
</evidence>
<keyword evidence="5" id="KW-0874">Quinone</keyword>
<comment type="similarity">
    <text evidence="5">Belongs to the complex I subunit 2 family.</text>
</comment>
<dbReference type="RefSeq" id="WP_320005540.1">
    <property type="nucleotide sequence ID" value="NZ_JAUHJS010000010.1"/>
</dbReference>
<dbReference type="EC" id="7.1.1.-" evidence="5"/>
<evidence type="ECO:0000256" key="4">
    <source>
        <dbReference type="ARBA" id="ARBA00023136"/>
    </source>
</evidence>
<feature type="transmembrane region" description="Helical" evidence="5">
    <location>
        <begin position="246"/>
        <end position="265"/>
    </location>
</feature>
<feature type="transmembrane region" description="Helical" evidence="5">
    <location>
        <begin position="313"/>
        <end position="335"/>
    </location>
</feature>
<feature type="transmembrane region" description="Helical" evidence="5">
    <location>
        <begin position="44"/>
        <end position="63"/>
    </location>
</feature>
<dbReference type="InterPro" id="IPR010096">
    <property type="entry name" value="NADH-Q_OxRdtase_suN/2"/>
</dbReference>
<keyword evidence="2 5" id="KW-0812">Transmembrane</keyword>
<proteinExistence type="inferred from homology"/>
<feature type="domain" description="NADH:quinone oxidoreductase/Mrp antiporter transmembrane" evidence="7">
    <location>
        <begin position="133"/>
        <end position="417"/>
    </location>
</feature>
<organism evidence="8 9">
    <name type="scientific">Shiella aurantiaca</name>
    <dbReference type="NCBI Taxonomy" id="3058365"/>
    <lineage>
        <taxon>Bacteria</taxon>
        <taxon>Pseudomonadati</taxon>
        <taxon>Bacteroidota</taxon>
        <taxon>Cytophagia</taxon>
        <taxon>Cytophagales</taxon>
        <taxon>Shiellaceae</taxon>
        <taxon>Shiella</taxon>
    </lineage>
</organism>
<comment type="subcellular location">
    <subcellularLocation>
        <location evidence="5">Cell membrane</location>
        <topology evidence="5">Multi-pass membrane protein</topology>
    </subcellularLocation>
    <subcellularLocation>
        <location evidence="1">Endomembrane system</location>
        <topology evidence="1">Multi-pass membrane protein</topology>
    </subcellularLocation>
    <subcellularLocation>
        <location evidence="6">Membrane</location>
        <topology evidence="6">Multi-pass membrane protein</topology>
    </subcellularLocation>
</comment>
<feature type="transmembrane region" description="Helical" evidence="5">
    <location>
        <begin position="18"/>
        <end position="37"/>
    </location>
</feature>
<feature type="transmembrane region" description="Helical" evidence="5">
    <location>
        <begin position="466"/>
        <end position="484"/>
    </location>
</feature>
<feature type="transmembrane region" description="Helical" evidence="5">
    <location>
        <begin position="341"/>
        <end position="362"/>
    </location>
</feature>
<accession>A0ABT8F958</accession>
<dbReference type="Pfam" id="PF00361">
    <property type="entry name" value="Proton_antipo_M"/>
    <property type="match status" value="1"/>
</dbReference>